<dbReference type="Proteomes" id="UP000323426">
    <property type="component" value="Unassembled WGS sequence"/>
</dbReference>
<comment type="caution">
    <text evidence="4">The sequence shown here is derived from an EMBL/GenBank/DDBJ whole genome shotgun (WGS) entry which is preliminary data.</text>
</comment>
<dbReference type="RefSeq" id="WP_150089998.1">
    <property type="nucleotide sequence ID" value="NZ_VWSF01000013.1"/>
</dbReference>
<dbReference type="AlphaFoldDB" id="A0A5M6D7R2"/>
<dbReference type="SUPFAM" id="SSF51905">
    <property type="entry name" value="FAD/NAD(P)-binding domain"/>
    <property type="match status" value="1"/>
</dbReference>
<dbReference type="NCBIfam" id="NF005243">
    <property type="entry name" value="PRK06753.1"/>
    <property type="match status" value="1"/>
</dbReference>
<sequence length="379" mass="42254">MKTGIIGAGIAGLTTAIALRRQGIATEIFESAPELKAIGVGLGLAANAIKAFRHLGIAEEVIAAGLSLNSYEILDEQGRIINTTDSQLLGKRYGLNNFTIHRAELHRVLQNHIVPGTLHLNKKAINLEQLPTGTKLFFEDGSETIVDNLIIADGIHSLIRQKLYPQVQPRYAGYTCWRAVIPNPGLTLNTAVETWGIKGRFGYVPLAGNKIYWYACANAPQNSPQMQAFTILDLRKLFNQYHAPIPEMLEHTQTHQLIWNDICDLPALPQYALGNILFIGDAGHATTPNMGQGACQAIEDGVILAEAWRKNGSFAAAAQYFEQHRRARTQWVIEQSYRLGKVAHLENRFLIKLRNKAFRIMPARINQSQLDKLFRIQFE</sequence>
<dbReference type="Gene3D" id="3.50.50.60">
    <property type="entry name" value="FAD/NAD(P)-binding domain"/>
    <property type="match status" value="1"/>
</dbReference>
<dbReference type="Pfam" id="PF01494">
    <property type="entry name" value="FAD_binding_3"/>
    <property type="match status" value="1"/>
</dbReference>
<dbReference type="PANTHER" id="PTHR13789:SF309">
    <property type="entry name" value="PUTATIVE (AFU_ORTHOLOGUE AFUA_6G14510)-RELATED"/>
    <property type="match status" value="1"/>
</dbReference>
<dbReference type="PANTHER" id="PTHR13789">
    <property type="entry name" value="MONOOXYGENASE"/>
    <property type="match status" value="1"/>
</dbReference>
<evidence type="ECO:0000256" key="1">
    <source>
        <dbReference type="ARBA" id="ARBA00023002"/>
    </source>
</evidence>
<dbReference type="GO" id="GO:0004497">
    <property type="term" value="F:monooxygenase activity"/>
    <property type="evidence" value="ECO:0007669"/>
    <property type="project" value="UniProtKB-KW"/>
</dbReference>
<organism evidence="4 5">
    <name type="scientific">Adhaeribacter rhizoryzae</name>
    <dbReference type="NCBI Taxonomy" id="2607907"/>
    <lineage>
        <taxon>Bacteria</taxon>
        <taxon>Pseudomonadati</taxon>
        <taxon>Bacteroidota</taxon>
        <taxon>Cytophagia</taxon>
        <taxon>Cytophagales</taxon>
        <taxon>Hymenobacteraceae</taxon>
        <taxon>Adhaeribacter</taxon>
    </lineage>
</organism>
<dbReference type="InterPro" id="IPR050493">
    <property type="entry name" value="FAD-dep_Monooxygenase_BioMet"/>
</dbReference>
<evidence type="ECO:0000259" key="3">
    <source>
        <dbReference type="Pfam" id="PF01494"/>
    </source>
</evidence>
<keyword evidence="1" id="KW-0560">Oxidoreductase</keyword>
<name>A0A5M6D7R2_9BACT</name>
<feature type="domain" description="FAD-binding" evidence="3">
    <location>
        <begin position="3"/>
        <end position="306"/>
    </location>
</feature>
<evidence type="ECO:0000313" key="5">
    <source>
        <dbReference type="Proteomes" id="UP000323426"/>
    </source>
</evidence>
<dbReference type="PRINTS" id="PR00420">
    <property type="entry name" value="RNGMNOXGNASE"/>
</dbReference>
<evidence type="ECO:0000256" key="2">
    <source>
        <dbReference type="ARBA" id="ARBA00023033"/>
    </source>
</evidence>
<protein>
    <submittedName>
        <fullName evidence="4">NAD(P)-binding protein</fullName>
    </submittedName>
</protein>
<dbReference type="GO" id="GO:0071949">
    <property type="term" value="F:FAD binding"/>
    <property type="evidence" value="ECO:0007669"/>
    <property type="project" value="InterPro"/>
</dbReference>
<dbReference type="InterPro" id="IPR036188">
    <property type="entry name" value="FAD/NAD-bd_sf"/>
</dbReference>
<evidence type="ECO:0000313" key="4">
    <source>
        <dbReference type="EMBL" id="KAA5543557.1"/>
    </source>
</evidence>
<dbReference type="InterPro" id="IPR002938">
    <property type="entry name" value="FAD-bd"/>
</dbReference>
<proteinExistence type="predicted"/>
<accession>A0A5M6D7R2</accession>
<gene>
    <name evidence="4" type="ORF">F0145_16710</name>
</gene>
<reference evidence="4 5" key="1">
    <citation type="submission" date="2019-09" db="EMBL/GenBank/DDBJ databases">
        <title>Genome sequence and assembly of Adhaeribacter sp.</title>
        <authorList>
            <person name="Chhetri G."/>
        </authorList>
    </citation>
    <scope>NUCLEOTIDE SEQUENCE [LARGE SCALE GENOMIC DNA]</scope>
    <source>
        <strain evidence="4 5">DK36</strain>
    </source>
</reference>
<keyword evidence="5" id="KW-1185">Reference proteome</keyword>
<dbReference type="EMBL" id="VWSF01000013">
    <property type="protein sequence ID" value="KAA5543557.1"/>
    <property type="molecule type" value="Genomic_DNA"/>
</dbReference>
<keyword evidence="2" id="KW-0503">Monooxygenase</keyword>